<accession>A0ACC0A897</accession>
<sequence length="132" mass="14833">MYESCDAYALIVYEENEDYVEFPPEVWPILQEFHDVVLEEIPPSLPPMCDIQHCIDLVPDMDWNVVNKIWDKWASSNVGSDGTPLKSALLINYDPTGPSRLLSTIYEGSIGAATCAMAAVDQFAHQVDRKNL</sequence>
<keyword evidence="2" id="KW-1185">Reference proteome</keyword>
<proteinExistence type="predicted"/>
<dbReference type="Proteomes" id="UP001060085">
    <property type="component" value="Linkage Group LG06"/>
</dbReference>
<dbReference type="EMBL" id="CM044706">
    <property type="protein sequence ID" value="KAI5656625.1"/>
    <property type="molecule type" value="Genomic_DNA"/>
</dbReference>
<comment type="caution">
    <text evidence="1">The sequence shown here is derived from an EMBL/GenBank/DDBJ whole genome shotgun (WGS) entry which is preliminary data.</text>
</comment>
<protein>
    <submittedName>
        <fullName evidence="1">Uncharacterized protein</fullName>
    </submittedName>
</protein>
<evidence type="ECO:0000313" key="2">
    <source>
        <dbReference type="Proteomes" id="UP001060085"/>
    </source>
</evidence>
<reference evidence="2" key="1">
    <citation type="journal article" date="2023" name="Nat. Plants">
        <title>Single-cell RNA sequencing provides a high-resolution roadmap for understanding the multicellular compartmentation of specialized metabolism.</title>
        <authorList>
            <person name="Sun S."/>
            <person name="Shen X."/>
            <person name="Li Y."/>
            <person name="Li Y."/>
            <person name="Wang S."/>
            <person name="Li R."/>
            <person name="Zhang H."/>
            <person name="Shen G."/>
            <person name="Guo B."/>
            <person name="Wei J."/>
            <person name="Xu J."/>
            <person name="St-Pierre B."/>
            <person name="Chen S."/>
            <person name="Sun C."/>
        </authorList>
    </citation>
    <scope>NUCLEOTIDE SEQUENCE [LARGE SCALE GENOMIC DNA]</scope>
</reference>
<evidence type="ECO:0000313" key="1">
    <source>
        <dbReference type="EMBL" id="KAI5656625.1"/>
    </source>
</evidence>
<organism evidence="1 2">
    <name type="scientific">Catharanthus roseus</name>
    <name type="common">Madagascar periwinkle</name>
    <name type="synonym">Vinca rosea</name>
    <dbReference type="NCBI Taxonomy" id="4058"/>
    <lineage>
        <taxon>Eukaryota</taxon>
        <taxon>Viridiplantae</taxon>
        <taxon>Streptophyta</taxon>
        <taxon>Embryophyta</taxon>
        <taxon>Tracheophyta</taxon>
        <taxon>Spermatophyta</taxon>
        <taxon>Magnoliopsida</taxon>
        <taxon>eudicotyledons</taxon>
        <taxon>Gunneridae</taxon>
        <taxon>Pentapetalae</taxon>
        <taxon>asterids</taxon>
        <taxon>lamiids</taxon>
        <taxon>Gentianales</taxon>
        <taxon>Apocynaceae</taxon>
        <taxon>Rauvolfioideae</taxon>
        <taxon>Vinceae</taxon>
        <taxon>Catharanthinae</taxon>
        <taxon>Catharanthus</taxon>
    </lineage>
</organism>
<name>A0ACC0A897_CATRO</name>
<gene>
    <name evidence="1" type="ORF">M9H77_25418</name>
</gene>